<dbReference type="EMBL" id="BBNS01000048">
    <property type="protein sequence ID" value="GAL73306.1"/>
    <property type="molecule type" value="Genomic_DNA"/>
</dbReference>
<evidence type="ECO:0000313" key="1">
    <source>
        <dbReference type="EMBL" id="GAL73306.1"/>
    </source>
</evidence>
<name>A0A090W8L9_9FLAO</name>
<accession>A0A090W8L9</accession>
<dbReference type="Proteomes" id="UP000029646">
    <property type="component" value="Unassembled WGS sequence"/>
</dbReference>
<evidence type="ECO:0000313" key="2">
    <source>
        <dbReference type="Proteomes" id="UP000029646"/>
    </source>
</evidence>
<organism evidence="1 2">
    <name type="scientific">Jejuia pallidilutea</name>
    <dbReference type="NCBI Taxonomy" id="504487"/>
    <lineage>
        <taxon>Bacteria</taxon>
        <taxon>Pseudomonadati</taxon>
        <taxon>Bacteroidota</taxon>
        <taxon>Flavobacteriia</taxon>
        <taxon>Flavobacteriales</taxon>
        <taxon>Flavobacteriaceae</taxon>
        <taxon>Jejuia</taxon>
    </lineage>
</organism>
<protein>
    <submittedName>
        <fullName evidence="1">Uncharacterized protein</fullName>
    </submittedName>
</protein>
<comment type="caution">
    <text evidence="1">The sequence shown here is derived from an EMBL/GenBank/DDBJ whole genome shotgun (WGS) entry which is preliminary data.</text>
</comment>
<reference evidence="1 2" key="1">
    <citation type="journal article" date="2014" name="Genome Announc.">
        <title>Draft Genome Sequence of Marine Flavobacterium Jejuia pallidilutea Strain 11shimoA1 and Pigmentation Mutants.</title>
        <authorList>
            <person name="Takatani N."/>
            <person name="Nakanishi M."/>
            <person name="Meirelles P."/>
            <person name="Mino S."/>
            <person name="Suda W."/>
            <person name="Oshima K."/>
            <person name="Hattori M."/>
            <person name="Ohkuma M."/>
            <person name="Hosokawa M."/>
            <person name="Miyashita K."/>
            <person name="Thompson F.L."/>
            <person name="Niwa A."/>
            <person name="Sawabe T."/>
            <person name="Sawabe T."/>
        </authorList>
    </citation>
    <scope>NUCLEOTIDE SEQUENCE [LARGE SCALE GENOMIC DNA]</scope>
    <source>
        <strain evidence="2">JCM19302</strain>
    </source>
</reference>
<proteinExistence type="predicted"/>
<dbReference type="AlphaFoldDB" id="A0A090W8L9"/>
<sequence>MCKLLFQKKYLGKLYANFCSAQALLKILRRTINKTELPIILAVALNEFSHGL</sequence>
<gene>
    <name evidence="1" type="ORF">JCM19302_483</name>
</gene>